<sequence length="563" mass="59770">MSRSDSGITGTEGMTESASLQQTVPESTESDVTPKTPSLPVFANESRPSVDILPQSSRTSSSTSFQSNSSALHSHPSDGRNTSDNVSIIGTTGIAVGTPESSSSTSINQMQGLGILDSQDGFGRKMGYTLQVEAPLLQDSASIGNIPLPASSELQNHEGRSRSNEDLRARRESGSEWTPPGRISRPIENLSSSVRSSSQHSPDPASSPRMTSTGSYFTRRQQQTQDLRSEVDEENRKRRERRTIMVKDGYKIVDGVRAKASSSGVYTQPPASAGASSTKGRHFLPSALGRRKSSGLMSPGDSTHHMLGSAVSGMRSLSMGIETWRKHSVSSSSHGRRSVTSPSATEYDDMLLQQNNTQRHSQYMGRMSNPQVRYEPNASVPIIDLPNPRSPRRESEPSQHQRRTSTGTSMSLIQPTPQHLDEQATVHPSTMAGKNVKGLRLPLSDMHSQITSGAFATSSAEPQAGLAPAPMPSGSNQDNLLPTGLLSPAPITDNPESSPLQLPSTTPALAPALSMGVATKGTRRKPVPSTFATTLRSTSSDGAGAQEGATASSADASGIISKQ</sequence>
<protein>
    <submittedName>
        <fullName evidence="1">Uncharacterized protein</fullName>
    </submittedName>
</protein>
<keyword evidence="2" id="KW-1185">Reference proteome</keyword>
<accession>A0ACC2VHS5</accession>
<comment type="caution">
    <text evidence="1">The sequence shown here is derived from an EMBL/GenBank/DDBJ whole genome shotgun (WGS) entry which is preliminary data.</text>
</comment>
<evidence type="ECO:0000313" key="1">
    <source>
        <dbReference type="EMBL" id="KAJ9098460.1"/>
    </source>
</evidence>
<proteinExistence type="predicted"/>
<dbReference type="Proteomes" id="UP001241377">
    <property type="component" value="Unassembled WGS sequence"/>
</dbReference>
<name>A0ACC2VHS5_9TREE</name>
<organism evidence="1 2">
    <name type="scientific">Naganishia cerealis</name>
    <dbReference type="NCBI Taxonomy" id="610337"/>
    <lineage>
        <taxon>Eukaryota</taxon>
        <taxon>Fungi</taxon>
        <taxon>Dikarya</taxon>
        <taxon>Basidiomycota</taxon>
        <taxon>Agaricomycotina</taxon>
        <taxon>Tremellomycetes</taxon>
        <taxon>Filobasidiales</taxon>
        <taxon>Filobasidiaceae</taxon>
        <taxon>Naganishia</taxon>
    </lineage>
</organism>
<gene>
    <name evidence="1" type="ORF">QFC19_006327</name>
</gene>
<dbReference type="EMBL" id="JASBWR010000076">
    <property type="protein sequence ID" value="KAJ9098460.1"/>
    <property type="molecule type" value="Genomic_DNA"/>
</dbReference>
<evidence type="ECO:0000313" key="2">
    <source>
        <dbReference type="Proteomes" id="UP001241377"/>
    </source>
</evidence>
<reference evidence="1" key="1">
    <citation type="submission" date="2023-04" db="EMBL/GenBank/DDBJ databases">
        <title>Draft Genome sequencing of Naganishia species isolated from polar environments using Oxford Nanopore Technology.</title>
        <authorList>
            <person name="Leo P."/>
            <person name="Venkateswaran K."/>
        </authorList>
    </citation>
    <scope>NUCLEOTIDE SEQUENCE</scope>
    <source>
        <strain evidence="1">MNA-CCFEE 5261</strain>
    </source>
</reference>